<evidence type="ECO:0000259" key="6">
    <source>
        <dbReference type="Pfam" id="PF00849"/>
    </source>
</evidence>
<dbReference type="InterPro" id="IPR020103">
    <property type="entry name" value="PsdUridine_synth_cat_dom_sf"/>
</dbReference>
<dbReference type="Pfam" id="PF00849">
    <property type="entry name" value="PseudoU_synth_2"/>
    <property type="match status" value="1"/>
</dbReference>
<evidence type="ECO:0000256" key="3">
    <source>
        <dbReference type="ARBA" id="ARBA00023235"/>
    </source>
</evidence>
<comment type="caution">
    <text evidence="7">The sequence shown here is derived from an EMBL/GenBank/DDBJ whole genome shotgun (WGS) entry which is preliminary data.</text>
</comment>
<dbReference type="GO" id="GO:0009982">
    <property type="term" value="F:pseudouridine synthase activity"/>
    <property type="evidence" value="ECO:0007669"/>
    <property type="project" value="InterPro"/>
</dbReference>
<dbReference type="InterPro" id="IPR050188">
    <property type="entry name" value="RluA_PseudoU_synthase"/>
</dbReference>
<comment type="catalytic activity">
    <reaction evidence="1">
        <text>a uridine in RNA = a pseudouridine in RNA</text>
        <dbReference type="Rhea" id="RHEA:48348"/>
        <dbReference type="Rhea" id="RHEA-COMP:12068"/>
        <dbReference type="Rhea" id="RHEA-COMP:12069"/>
        <dbReference type="ChEBI" id="CHEBI:65314"/>
        <dbReference type="ChEBI" id="CHEBI:65315"/>
    </reaction>
</comment>
<sequence length="260" mass="28523">MAMDKEAELGLGLEHGPEPLLPVLYEDNHLLAVVKPPGVLSQADDTGEPDMVTLLKEDLKVRYRKPGNVYVGLVHRLDRPVGGAMLFAKTSKAASRLSESVRSRNFDKLYLAVVHGAPEASSGRLRHFLRKDAGRNIVTVHTKQVQDAKEAILDYAVVAARGGYSLVAVKLLTGRSHQIRAQMSYIACPLVYDRKYGAPAVQGEQDIALWSAMVGVAHPVTKEWLTFDAAPPKAEPWSRFSEQDYARARTILPQKGTDGS</sequence>
<dbReference type="EMBL" id="QTTN01000008">
    <property type="protein sequence ID" value="REE88583.1"/>
    <property type="molecule type" value="Genomic_DNA"/>
</dbReference>
<evidence type="ECO:0000313" key="7">
    <source>
        <dbReference type="EMBL" id="REE88583.1"/>
    </source>
</evidence>
<dbReference type="SUPFAM" id="SSF55120">
    <property type="entry name" value="Pseudouridine synthase"/>
    <property type="match status" value="1"/>
</dbReference>
<dbReference type="GO" id="GO:0001522">
    <property type="term" value="P:pseudouridine synthesis"/>
    <property type="evidence" value="ECO:0007669"/>
    <property type="project" value="InterPro"/>
</dbReference>
<dbReference type="GO" id="GO:0003723">
    <property type="term" value="F:RNA binding"/>
    <property type="evidence" value="ECO:0007669"/>
    <property type="project" value="InterPro"/>
</dbReference>
<keyword evidence="3" id="KW-0413">Isomerase</keyword>
<organism evidence="7 8">
    <name type="scientific">Paenibacillus taihuensis</name>
    <dbReference type="NCBI Taxonomy" id="1156355"/>
    <lineage>
        <taxon>Bacteria</taxon>
        <taxon>Bacillati</taxon>
        <taxon>Bacillota</taxon>
        <taxon>Bacilli</taxon>
        <taxon>Bacillales</taxon>
        <taxon>Paenibacillaceae</taxon>
        <taxon>Paenibacillus</taxon>
    </lineage>
</organism>
<feature type="domain" description="Pseudouridine synthase RsuA/RluA-like" evidence="6">
    <location>
        <begin position="29"/>
        <end position="184"/>
    </location>
</feature>
<dbReference type="GO" id="GO:0006396">
    <property type="term" value="P:RNA processing"/>
    <property type="evidence" value="ECO:0007669"/>
    <property type="project" value="UniProtKB-ARBA"/>
</dbReference>
<accession>A0A3D9S7V4</accession>
<evidence type="ECO:0000256" key="5">
    <source>
        <dbReference type="ARBA" id="ARBA00033164"/>
    </source>
</evidence>
<proteinExistence type="inferred from homology"/>
<keyword evidence="8" id="KW-1185">Reference proteome</keyword>
<evidence type="ECO:0000256" key="4">
    <source>
        <dbReference type="ARBA" id="ARBA00031870"/>
    </source>
</evidence>
<dbReference type="PANTHER" id="PTHR21600">
    <property type="entry name" value="MITOCHONDRIAL RNA PSEUDOURIDINE SYNTHASE"/>
    <property type="match status" value="1"/>
</dbReference>
<dbReference type="InterPro" id="IPR006145">
    <property type="entry name" value="PsdUridine_synth_RsuA/RluA"/>
</dbReference>
<evidence type="ECO:0000313" key="8">
    <source>
        <dbReference type="Proteomes" id="UP000256304"/>
    </source>
</evidence>
<comment type="similarity">
    <text evidence="2">Belongs to the pseudouridine synthase RluA family.</text>
</comment>
<dbReference type="GO" id="GO:0140098">
    <property type="term" value="F:catalytic activity, acting on RNA"/>
    <property type="evidence" value="ECO:0007669"/>
    <property type="project" value="UniProtKB-ARBA"/>
</dbReference>
<dbReference type="AlphaFoldDB" id="A0A3D9S7V4"/>
<dbReference type="Gene3D" id="3.30.2350.10">
    <property type="entry name" value="Pseudouridine synthase"/>
    <property type="match status" value="1"/>
</dbReference>
<dbReference type="Proteomes" id="UP000256304">
    <property type="component" value="Unassembled WGS sequence"/>
</dbReference>
<reference evidence="7 8" key="1">
    <citation type="submission" date="2018-08" db="EMBL/GenBank/DDBJ databases">
        <title>Genomic Encyclopedia of Type Strains, Phase III (KMG-III): the genomes of soil and plant-associated and newly described type strains.</title>
        <authorList>
            <person name="Whitman W."/>
        </authorList>
    </citation>
    <scope>NUCLEOTIDE SEQUENCE [LARGE SCALE GENOMIC DNA]</scope>
    <source>
        <strain evidence="7 8">CGMCC 1.10966</strain>
    </source>
</reference>
<dbReference type="CDD" id="cd02869">
    <property type="entry name" value="PseudoU_synth_RluA_like"/>
    <property type="match status" value="1"/>
</dbReference>
<name>A0A3D9S7V4_9BACL</name>
<evidence type="ECO:0000256" key="2">
    <source>
        <dbReference type="ARBA" id="ARBA00010876"/>
    </source>
</evidence>
<dbReference type="PANTHER" id="PTHR21600:SF83">
    <property type="entry name" value="PSEUDOURIDYLATE SYNTHASE RPUSD4, MITOCHONDRIAL"/>
    <property type="match status" value="1"/>
</dbReference>
<evidence type="ECO:0000256" key="1">
    <source>
        <dbReference type="ARBA" id="ARBA00000073"/>
    </source>
</evidence>
<protein>
    <recommendedName>
        <fullName evidence="4">RNA pseudouridylate synthase</fullName>
    </recommendedName>
    <alternativeName>
        <fullName evidence="5">RNA-uridine isomerase</fullName>
    </alternativeName>
</protein>
<gene>
    <name evidence="7" type="ORF">A8990_10879</name>
</gene>